<evidence type="ECO:0000313" key="1">
    <source>
        <dbReference type="EMBL" id="RCW73683.1"/>
    </source>
</evidence>
<gene>
    <name evidence="1" type="ORF">DET61_102403</name>
</gene>
<sequence>MAYWVNHLMGNAEQNFPLDSLPNLYDELATADGEHTDVSLTHESEWCLSALSSGLVVWENVAGDGEPKHMAGVSKEKVIALWSLLARGNLSEIDQERWIPGYGA</sequence>
<name>A0A368Y0B9_MARNT</name>
<evidence type="ECO:0000313" key="2">
    <source>
        <dbReference type="Proteomes" id="UP000253647"/>
    </source>
</evidence>
<comment type="caution">
    <text evidence="1">The sequence shown here is derived from an EMBL/GenBank/DDBJ whole genome shotgun (WGS) entry which is preliminary data.</text>
</comment>
<dbReference type="EMBL" id="QPJI01000002">
    <property type="protein sequence ID" value="RCW73683.1"/>
    <property type="molecule type" value="Genomic_DNA"/>
</dbReference>
<accession>A0A368Y0B9</accession>
<protein>
    <submittedName>
        <fullName evidence="1">Uncharacterized protein</fullName>
    </submittedName>
</protein>
<organism evidence="1 2">
    <name type="scientific">Marinobacter nauticus</name>
    <name type="common">Marinobacter hydrocarbonoclasticus</name>
    <name type="synonym">Marinobacter aquaeolei</name>
    <dbReference type="NCBI Taxonomy" id="2743"/>
    <lineage>
        <taxon>Bacteria</taxon>
        <taxon>Pseudomonadati</taxon>
        <taxon>Pseudomonadota</taxon>
        <taxon>Gammaproteobacteria</taxon>
        <taxon>Pseudomonadales</taxon>
        <taxon>Marinobacteraceae</taxon>
        <taxon>Marinobacter</taxon>
    </lineage>
</organism>
<dbReference type="Proteomes" id="UP000253647">
    <property type="component" value="Unassembled WGS sequence"/>
</dbReference>
<proteinExistence type="predicted"/>
<dbReference type="RefSeq" id="WP_022990894.1">
    <property type="nucleotide sequence ID" value="NZ_QPJI01000002.1"/>
</dbReference>
<dbReference type="AlphaFoldDB" id="A0A368Y0B9"/>
<reference evidence="1 2" key="1">
    <citation type="submission" date="2018-07" db="EMBL/GenBank/DDBJ databases">
        <title>Freshwater and sediment microbial communities from various areas in North America, analyzing microbe dynamics in response to fracking.</title>
        <authorList>
            <person name="Lamendella R."/>
        </authorList>
    </citation>
    <scope>NUCLEOTIDE SEQUENCE [LARGE SCALE GENOMIC DNA]</scope>
    <source>
        <strain evidence="1 2">105B</strain>
    </source>
</reference>